<dbReference type="GO" id="GO:0005829">
    <property type="term" value="C:cytosol"/>
    <property type="evidence" value="ECO:0007669"/>
    <property type="project" value="TreeGrafter"/>
</dbReference>
<dbReference type="RefSeq" id="WP_006255462.1">
    <property type="nucleotide sequence ID" value="NZ_GG700643.1"/>
</dbReference>
<evidence type="ECO:0000256" key="4">
    <source>
        <dbReference type="RuleBase" id="RU003939"/>
    </source>
</evidence>
<proteinExistence type="inferred from homology"/>
<keyword evidence="6" id="KW-1185">Reference proteome</keyword>
<dbReference type="InterPro" id="IPR010992">
    <property type="entry name" value="IHF-like_DNA-bd_dom_sf"/>
</dbReference>
<dbReference type="GeneID" id="84576526"/>
<keyword evidence="2" id="KW-0226">DNA condensation</keyword>
<dbReference type="EMBL" id="ACIJ02000021">
    <property type="protein sequence ID" value="EEX71374.1"/>
    <property type="molecule type" value="Genomic_DNA"/>
</dbReference>
<dbReference type="InterPro" id="IPR000119">
    <property type="entry name" value="Hist_DNA-bd"/>
</dbReference>
<evidence type="ECO:0000256" key="1">
    <source>
        <dbReference type="ARBA" id="ARBA00010529"/>
    </source>
</evidence>
<organism evidence="5 6">
    <name type="scientific">Alloprevotella tannerae ATCC 51259</name>
    <dbReference type="NCBI Taxonomy" id="626522"/>
    <lineage>
        <taxon>Bacteria</taxon>
        <taxon>Pseudomonadati</taxon>
        <taxon>Bacteroidota</taxon>
        <taxon>Bacteroidia</taxon>
        <taxon>Bacteroidales</taxon>
        <taxon>Prevotellaceae</taxon>
        <taxon>Alloprevotella</taxon>
    </lineage>
</organism>
<dbReference type="CDD" id="cd13832">
    <property type="entry name" value="IHF"/>
    <property type="match status" value="1"/>
</dbReference>
<dbReference type="STRING" id="626522.GCWU000325_01686"/>
<keyword evidence="3 5" id="KW-0238">DNA-binding</keyword>
<comment type="similarity">
    <text evidence="1 4">Belongs to the bacterial histone-like protein family.</text>
</comment>
<dbReference type="Proteomes" id="UP000003460">
    <property type="component" value="Unassembled WGS sequence"/>
</dbReference>
<dbReference type="GO" id="GO:0030527">
    <property type="term" value="F:structural constituent of chromatin"/>
    <property type="evidence" value="ECO:0007669"/>
    <property type="project" value="InterPro"/>
</dbReference>
<dbReference type="GO" id="GO:0003677">
    <property type="term" value="F:DNA binding"/>
    <property type="evidence" value="ECO:0007669"/>
    <property type="project" value="UniProtKB-KW"/>
</dbReference>
<dbReference type="AlphaFoldDB" id="C9LHM0"/>
<evidence type="ECO:0000256" key="2">
    <source>
        <dbReference type="ARBA" id="ARBA00023067"/>
    </source>
</evidence>
<reference evidence="5" key="1">
    <citation type="submission" date="2009-09" db="EMBL/GenBank/DDBJ databases">
        <authorList>
            <person name="Weinstock G."/>
            <person name="Sodergren E."/>
            <person name="Clifton S."/>
            <person name="Fulton L."/>
            <person name="Fulton B."/>
            <person name="Courtney L."/>
            <person name="Fronick C."/>
            <person name="Harrison M."/>
            <person name="Strong C."/>
            <person name="Farmer C."/>
            <person name="Delahaunty K."/>
            <person name="Markovic C."/>
            <person name="Hall O."/>
            <person name="Minx P."/>
            <person name="Tomlinson C."/>
            <person name="Mitreva M."/>
            <person name="Nelson J."/>
            <person name="Hou S."/>
            <person name="Wollam A."/>
            <person name="Pepin K.H."/>
            <person name="Johnson M."/>
            <person name="Bhonagiri V."/>
            <person name="Nash W.E."/>
            <person name="Warren W."/>
            <person name="Chinwalla A."/>
            <person name="Mardis E.R."/>
            <person name="Wilson R.K."/>
        </authorList>
    </citation>
    <scope>NUCLEOTIDE SEQUENCE [LARGE SCALE GENOMIC DNA]</scope>
    <source>
        <strain evidence="5">ATCC 51259</strain>
    </source>
</reference>
<dbReference type="SMART" id="SM00411">
    <property type="entry name" value="BHL"/>
    <property type="match status" value="1"/>
</dbReference>
<dbReference type="PANTHER" id="PTHR33175:SF3">
    <property type="entry name" value="DNA-BINDING PROTEIN HU-BETA"/>
    <property type="match status" value="1"/>
</dbReference>
<dbReference type="OrthoDB" id="1095660at2"/>
<name>C9LHM0_9BACT</name>
<dbReference type="SUPFAM" id="SSF47729">
    <property type="entry name" value="IHF-like DNA-binding proteins"/>
    <property type="match status" value="1"/>
</dbReference>
<dbReference type="HOGENOM" id="CLU_105066_3_3_10"/>
<dbReference type="PRINTS" id="PR01727">
    <property type="entry name" value="DNABINDINGHU"/>
</dbReference>
<protein>
    <submittedName>
        <fullName evidence="5">DNA-binding protein HU</fullName>
    </submittedName>
</protein>
<evidence type="ECO:0000256" key="3">
    <source>
        <dbReference type="ARBA" id="ARBA00023125"/>
    </source>
</evidence>
<accession>C9LHM0</accession>
<sequence>MNNKEFIADLATRLDEKAKETQRLASIFSTVFAESLEEGDSLSIQSFGTFEVKKKLERIVTNPTNKQRMLVPPKLALSFKPSNILKDKIK</sequence>
<comment type="caution">
    <text evidence="5">The sequence shown here is derived from an EMBL/GenBank/DDBJ whole genome shotgun (WGS) entry which is preliminary data.</text>
</comment>
<dbReference type="Gene3D" id="4.10.520.10">
    <property type="entry name" value="IHF-like DNA-binding proteins"/>
    <property type="match status" value="1"/>
</dbReference>
<gene>
    <name evidence="5" type="primary">hup</name>
    <name evidence="5" type="ORF">GCWU000325_01686</name>
</gene>
<dbReference type="PANTHER" id="PTHR33175">
    <property type="entry name" value="DNA-BINDING PROTEIN HU"/>
    <property type="match status" value="1"/>
</dbReference>
<dbReference type="eggNOG" id="COG0776">
    <property type="taxonomic scope" value="Bacteria"/>
</dbReference>
<dbReference type="GO" id="GO:0030261">
    <property type="term" value="P:chromosome condensation"/>
    <property type="evidence" value="ECO:0007669"/>
    <property type="project" value="UniProtKB-KW"/>
</dbReference>
<evidence type="ECO:0000313" key="6">
    <source>
        <dbReference type="Proteomes" id="UP000003460"/>
    </source>
</evidence>
<evidence type="ECO:0000313" key="5">
    <source>
        <dbReference type="EMBL" id="EEX71374.1"/>
    </source>
</evidence>
<dbReference type="Pfam" id="PF00216">
    <property type="entry name" value="Bac_DNA_binding"/>
    <property type="match status" value="1"/>
</dbReference>